<proteinExistence type="predicted"/>
<sequence>FVILTLKNRRSQVWGVSLLAVRSLQVLQRRRGLGSLAGRRTAAAKAQRYRWANRVPSPRTNTIRRERMRAVWGTRMYRASRLKDPRFVVATVARPWRFLRRQGRNPRRRTRRLESQSKAVSS</sequence>
<dbReference type="KEGG" id="dosa:Os08g0422600"/>
<name>C7J5N8_ORYSJ</name>
<reference evidence="2 3" key="1">
    <citation type="journal article" date="2005" name="Nature">
        <title>The map-based sequence of the rice genome.</title>
        <authorList>
            <consortium name="International rice genome sequencing project (IRGSP)"/>
            <person name="Matsumoto T."/>
            <person name="Wu J."/>
            <person name="Kanamori H."/>
            <person name="Katayose Y."/>
            <person name="Fujisawa M."/>
            <person name="Namiki N."/>
            <person name="Mizuno H."/>
            <person name="Yamamoto K."/>
            <person name="Antonio B.A."/>
            <person name="Baba T."/>
            <person name="Sakata K."/>
            <person name="Nagamura Y."/>
            <person name="Aoki H."/>
            <person name="Arikawa K."/>
            <person name="Arita K."/>
            <person name="Bito T."/>
            <person name="Chiden Y."/>
            <person name="Fujitsuka N."/>
            <person name="Fukunaka R."/>
            <person name="Hamada M."/>
            <person name="Harada C."/>
            <person name="Hayashi A."/>
            <person name="Hijishita S."/>
            <person name="Honda M."/>
            <person name="Hosokawa S."/>
            <person name="Ichikawa Y."/>
            <person name="Idonuma A."/>
            <person name="Iijima M."/>
            <person name="Ikeda M."/>
            <person name="Ikeno M."/>
            <person name="Ito K."/>
            <person name="Ito S."/>
            <person name="Ito T."/>
            <person name="Ito Y."/>
            <person name="Ito Y."/>
            <person name="Iwabuchi A."/>
            <person name="Kamiya K."/>
            <person name="Karasawa W."/>
            <person name="Kurita K."/>
            <person name="Katagiri S."/>
            <person name="Kikuta A."/>
            <person name="Kobayashi H."/>
            <person name="Kobayashi N."/>
            <person name="Machita K."/>
            <person name="Maehara T."/>
            <person name="Masukawa M."/>
            <person name="Mizubayashi T."/>
            <person name="Mukai Y."/>
            <person name="Nagasaki H."/>
            <person name="Nagata Y."/>
            <person name="Naito S."/>
            <person name="Nakashima M."/>
            <person name="Nakama Y."/>
            <person name="Nakamichi Y."/>
            <person name="Nakamura M."/>
            <person name="Meguro A."/>
            <person name="Negishi M."/>
            <person name="Ohta I."/>
            <person name="Ohta T."/>
            <person name="Okamoto M."/>
            <person name="Ono N."/>
            <person name="Saji S."/>
            <person name="Sakaguchi M."/>
            <person name="Sakai K."/>
            <person name="Shibata M."/>
            <person name="Shimokawa T."/>
            <person name="Song J."/>
            <person name="Takazaki Y."/>
            <person name="Terasawa K."/>
            <person name="Tsugane M."/>
            <person name="Tsuji K."/>
            <person name="Ueda S."/>
            <person name="Waki K."/>
            <person name="Yamagata H."/>
            <person name="Yamamoto M."/>
            <person name="Yamamoto S."/>
            <person name="Yamane H."/>
            <person name="Yoshiki S."/>
            <person name="Yoshihara R."/>
            <person name="Yukawa K."/>
            <person name="Zhong H."/>
            <person name="Yano M."/>
            <person name="Yuan Q."/>
            <person name="Ouyang S."/>
            <person name="Liu J."/>
            <person name="Jones K.M."/>
            <person name="Gansberger K."/>
            <person name="Moffat K."/>
            <person name="Hill J."/>
            <person name="Bera J."/>
            <person name="Fadrosh D."/>
            <person name="Jin S."/>
            <person name="Johri S."/>
            <person name="Kim M."/>
            <person name="Overton L."/>
            <person name="Reardon M."/>
            <person name="Tsitrin T."/>
            <person name="Vuong H."/>
            <person name="Weaver B."/>
            <person name="Ciecko A."/>
            <person name="Tallon L."/>
            <person name="Jackson J."/>
            <person name="Pai G."/>
            <person name="Aken S.V."/>
            <person name="Utterback T."/>
            <person name="Reidmuller S."/>
            <person name="Feldblyum T."/>
            <person name="Hsiao J."/>
            <person name="Zismann V."/>
            <person name="Iobst S."/>
            <person name="de Vazeille A.R."/>
            <person name="Buell C.R."/>
            <person name="Ying K."/>
            <person name="Li Y."/>
            <person name="Lu T."/>
            <person name="Huang Y."/>
            <person name="Zhao Q."/>
            <person name="Feng Q."/>
            <person name="Zhang L."/>
            <person name="Zhu J."/>
            <person name="Weng Q."/>
            <person name="Mu J."/>
            <person name="Lu Y."/>
            <person name="Fan D."/>
            <person name="Liu Y."/>
            <person name="Guan J."/>
            <person name="Zhang Y."/>
            <person name="Yu S."/>
            <person name="Liu X."/>
            <person name="Zhang Y."/>
            <person name="Hong G."/>
            <person name="Han B."/>
            <person name="Choisne N."/>
            <person name="Demange N."/>
            <person name="Orjeda G."/>
            <person name="Samain S."/>
            <person name="Cattolico L."/>
            <person name="Pelletier E."/>
            <person name="Couloux A."/>
            <person name="Segurens B."/>
            <person name="Wincker P."/>
            <person name="D'Hont A."/>
            <person name="Scarpelli C."/>
            <person name="Weissenbach J."/>
            <person name="Salanoubat M."/>
            <person name="Quetier F."/>
            <person name="Yu Y."/>
            <person name="Kim H.R."/>
            <person name="Rambo T."/>
            <person name="Currie J."/>
            <person name="Collura K."/>
            <person name="Luo M."/>
            <person name="Yang T."/>
            <person name="Ammiraju J.S.S."/>
            <person name="Engler F."/>
            <person name="Soderlund C."/>
            <person name="Wing R.A."/>
            <person name="Palmer L.E."/>
            <person name="de la Bastide M."/>
            <person name="Spiegel L."/>
            <person name="Nascimento L."/>
            <person name="Zutavern T."/>
            <person name="O'Shaughnessy A."/>
            <person name="Dike S."/>
            <person name="Dedhia N."/>
            <person name="Preston R."/>
            <person name="Balija V."/>
            <person name="McCombie W.R."/>
            <person name="Chow T."/>
            <person name="Chen H."/>
            <person name="Chung M."/>
            <person name="Chen C."/>
            <person name="Shaw J."/>
            <person name="Wu H."/>
            <person name="Hsiao K."/>
            <person name="Chao Y."/>
            <person name="Chu M."/>
            <person name="Cheng C."/>
            <person name="Hour A."/>
            <person name="Lee P."/>
            <person name="Lin S."/>
            <person name="Lin Y."/>
            <person name="Liou J."/>
            <person name="Liu S."/>
            <person name="Hsing Y."/>
            <person name="Raghuvanshi S."/>
            <person name="Mohanty A."/>
            <person name="Bharti A.K."/>
            <person name="Gaur A."/>
            <person name="Gupta V."/>
            <person name="Kumar D."/>
            <person name="Ravi V."/>
            <person name="Vij S."/>
            <person name="Kapur A."/>
            <person name="Khurana P."/>
            <person name="Khurana P."/>
            <person name="Khurana J.P."/>
            <person name="Tyagi A.K."/>
            <person name="Gaikwad K."/>
            <person name="Singh A."/>
            <person name="Dalal V."/>
            <person name="Srivastava S."/>
            <person name="Dixit A."/>
            <person name="Pal A.K."/>
            <person name="Ghazi I.A."/>
            <person name="Yadav M."/>
            <person name="Pandit A."/>
            <person name="Bhargava A."/>
            <person name="Sureshbabu K."/>
            <person name="Batra K."/>
            <person name="Sharma T.R."/>
            <person name="Mohapatra T."/>
            <person name="Singh N.K."/>
            <person name="Messing J."/>
            <person name="Nelson A.B."/>
            <person name="Fuks G."/>
            <person name="Kavchok S."/>
            <person name="Keizer G."/>
            <person name="Linton E."/>
            <person name="Llaca V."/>
            <person name="Song R."/>
            <person name="Tanyolac B."/>
            <person name="Young S."/>
            <person name="Ho-Il K."/>
            <person name="Hahn J.H."/>
            <person name="Sangsakoo G."/>
            <person name="Vanavichit A."/>
            <person name="de Mattos Luiz.A.T."/>
            <person name="Zimmer P.D."/>
            <person name="Malone G."/>
            <person name="Dellagostin O."/>
            <person name="de Oliveira A.C."/>
            <person name="Bevan M."/>
            <person name="Bancroft I."/>
            <person name="Minx P."/>
            <person name="Cordum H."/>
            <person name="Wilson R."/>
            <person name="Cheng Z."/>
            <person name="Jin W."/>
            <person name="Jiang J."/>
            <person name="Leong S.A."/>
            <person name="Iwama H."/>
            <person name="Gojobori T."/>
            <person name="Itoh T."/>
            <person name="Niimura Y."/>
            <person name="Fujii Y."/>
            <person name="Habara T."/>
            <person name="Sakai H."/>
            <person name="Sato Y."/>
            <person name="Wilson G."/>
            <person name="Kumar K."/>
            <person name="McCouch S."/>
            <person name="Juretic N."/>
            <person name="Hoen D."/>
            <person name="Wright S."/>
            <person name="Bruskiewich R."/>
            <person name="Bureau T."/>
            <person name="Miyao A."/>
            <person name="Hirochika H."/>
            <person name="Nishikawa T."/>
            <person name="Kadowaki K."/>
            <person name="Sugiura M."/>
            <person name="Burr B."/>
            <person name="Sasaki T."/>
        </authorList>
    </citation>
    <scope>NUCLEOTIDE SEQUENCE [LARGE SCALE GENOMIC DNA]</scope>
    <source>
        <strain evidence="3">cv. Nipponbare</strain>
    </source>
</reference>
<accession>C7J5N8</accession>
<dbReference type="AlphaFoldDB" id="C7J5N8"/>
<gene>
    <name evidence="2" type="ordered locus">Os08g0422600</name>
</gene>
<dbReference type="Proteomes" id="UP000000763">
    <property type="component" value="Chromosome 8"/>
</dbReference>
<feature type="region of interest" description="Disordered" evidence="1">
    <location>
        <begin position="101"/>
        <end position="122"/>
    </location>
</feature>
<evidence type="ECO:0000313" key="3">
    <source>
        <dbReference type="Proteomes" id="UP000000763"/>
    </source>
</evidence>
<dbReference type="EMBL" id="AP008214">
    <property type="protein sequence ID" value="BAH94314.1"/>
    <property type="molecule type" value="Genomic_DNA"/>
</dbReference>
<evidence type="ECO:0000256" key="1">
    <source>
        <dbReference type="SAM" id="MobiDB-lite"/>
    </source>
</evidence>
<feature type="compositionally biased region" description="Basic residues" evidence="1">
    <location>
        <begin position="101"/>
        <end position="111"/>
    </location>
</feature>
<feature type="non-terminal residue" evidence="2">
    <location>
        <position position="1"/>
    </location>
</feature>
<protein>
    <submittedName>
        <fullName evidence="2">Os08g0422600 protein</fullName>
    </submittedName>
</protein>
<organism evidence="2 3">
    <name type="scientific">Oryza sativa subsp. japonica</name>
    <name type="common">Rice</name>
    <dbReference type="NCBI Taxonomy" id="39947"/>
    <lineage>
        <taxon>Eukaryota</taxon>
        <taxon>Viridiplantae</taxon>
        <taxon>Streptophyta</taxon>
        <taxon>Embryophyta</taxon>
        <taxon>Tracheophyta</taxon>
        <taxon>Spermatophyta</taxon>
        <taxon>Magnoliopsida</taxon>
        <taxon>Liliopsida</taxon>
        <taxon>Poales</taxon>
        <taxon>Poaceae</taxon>
        <taxon>BOP clade</taxon>
        <taxon>Oryzoideae</taxon>
        <taxon>Oryzeae</taxon>
        <taxon>Oryzinae</taxon>
        <taxon>Oryza</taxon>
        <taxon>Oryza sativa</taxon>
    </lineage>
</organism>
<reference evidence="3" key="2">
    <citation type="journal article" date="2008" name="Nucleic Acids Res.">
        <title>The rice annotation project database (RAP-DB): 2008 update.</title>
        <authorList>
            <consortium name="The rice annotation project (RAP)"/>
        </authorList>
    </citation>
    <scope>GENOME REANNOTATION</scope>
    <source>
        <strain evidence="3">cv. Nipponbare</strain>
    </source>
</reference>
<evidence type="ECO:0000313" key="2">
    <source>
        <dbReference type="EMBL" id="BAH94314.1"/>
    </source>
</evidence>